<evidence type="ECO:0000313" key="4">
    <source>
        <dbReference type="Proteomes" id="UP000199657"/>
    </source>
</evidence>
<organism evidence="3 4">
    <name type="scientific">Aquisalimonas asiatica</name>
    <dbReference type="NCBI Taxonomy" id="406100"/>
    <lineage>
        <taxon>Bacteria</taxon>
        <taxon>Pseudomonadati</taxon>
        <taxon>Pseudomonadota</taxon>
        <taxon>Gammaproteobacteria</taxon>
        <taxon>Chromatiales</taxon>
        <taxon>Ectothiorhodospiraceae</taxon>
        <taxon>Aquisalimonas</taxon>
    </lineage>
</organism>
<dbReference type="AlphaFoldDB" id="A0A1H8VF75"/>
<feature type="compositionally biased region" description="Basic and acidic residues" evidence="1">
    <location>
        <begin position="12"/>
        <end position="21"/>
    </location>
</feature>
<sequence>MATSPQNPAVVTRDDQEQEQVDRETDNLALYYYDTCPFCIRVLRTIERLRLKIELRDIRRVPAYREQLLQGGGSSTVPCLLIQKDDGSLDWLYESDAIMGYLEDRFA</sequence>
<dbReference type="InterPro" id="IPR036249">
    <property type="entry name" value="Thioredoxin-like_sf"/>
</dbReference>
<evidence type="ECO:0000259" key="2">
    <source>
        <dbReference type="PROSITE" id="PS50404"/>
    </source>
</evidence>
<feature type="domain" description="GST N-terminal" evidence="2">
    <location>
        <begin position="26"/>
        <end position="107"/>
    </location>
</feature>
<dbReference type="PROSITE" id="PS50404">
    <property type="entry name" value="GST_NTER"/>
    <property type="match status" value="1"/>
</dbReference>
<dbReference type="GO" id="GO:0016740">
    <property type="term" value="F:transferase activity"/>
    <property type="evidence" value="ECO:0007669"/>
    <property type="project" value="UniProtKB-KW"/>
</dbReference>
<dbReference type="PROSITE" id="PS00195">
    <property type="entry name" value="GLUTAREDOXIN_1"/>
    <property type="match status" value="1"/>
</dbReference>
<dbReference type="Pfam" id="PF13417">
    <property type="entry name" value="GST_N_3"/>
    <property type="match status" value="1"/>
</dbReference>
<dbReference type="EMBL" id="FOEG01000012">
    <property type="protein sequence ID" value="SEP14045.1"/>
    <property type="molecule type" value="Genomic_DNA"/>
</dbReference>
<accession>A0A1H8VF75</accession>
<evidence type="ECO:0000313" key="3">
    <source>
        <dbReference type="EMBL" id="SEP14045.1"/>
    </source>
</evidence>
<evidence type="ECO:0000256" key="1">
    <source>
        <dbReference type="SAM" id="MobiDB-lite"/>
    </source>
</evidence>
<name>A0A1H8VF75_9GAMM</name>
<gene>
    <name evidence="3" type="ORF">SAMN04488052_11217</name>
</gene>
<dbReference type="RefSeq" id="WP_091645998.1">
    <property type="nucleotide sequence ID" value="NZ_FOEG01000012.1"/>
</dbReference>
<dbReference type="Gene3D" id="3.40.30.10">
    <property type="entry name" value="Glutaredoxin"/>
    <property type="match status" value="1"/>
</dbReference>
<dbReference type="OrthoDB" id="9793736at2"/>
<dbReference type="InterPro" id="IPR004045">
    <property type="entry name" value="Glutathione_S-Trfase_N"/>
</dbReference>
<reference evidence="3 4" key="1">
    <citation type="submission" date="2016-10" db="EMBL/GenBank/DDBJ databases">
        <authorList>
            <person name="de Groot N.N."/>
        </authorList>
    </citation>
    <scope>NUCLEOTIDE SEQUENCE [LARGE SCALE GENOMIC DNA]</scope>
    <source>
        <strain evidence="3 4">CGMCC 1.6291</strain>
    </source>
</reference>
<dbReference type="InterPro" id="IPR011767">
    <property type="entry name" value="GLR_AS"/>
</dbReference>
<keyword evidence="4" id="KW-1185">Reference proteome</keyword>
<dbReference type="CDD" id="cd00570">
    <property type="entry name" value="GST_N_family"/>
    <property type="match status" value="1"/>
</dbReference>
<dbReference type="PROSITE" id="PS51354">
    <property type="entry name" value="GLUTAREDOXIN_2"/>
    <property type="match status" value="1"/>
</dbReference>
<dbReference type="SUPFAM" id="SSF52833">
    <property type="entry name" value="Thioredoxin-like"/>
    <property type="match status" value="1"/>
</dbReference>
<keyword evidence="3" id="KW-0808">Transferase</keyword>
<protein>
    <submittedName>
        <fullName evidence="3">Glutathione S-transferase, N-terminal domain</fullName>
    </submittedName>
</protein>
<proteinExistence type="predicted"/>
<dbReference type="STRING" id="406100.SAMN04488052_11217"/>
<dbReference type="Proteomes" id="UP000199657">
    <property type="component" value="Unassembled WGS sequence"/>
</dbReference>
<feature type="region of interest" description="Disordered" evidence="1">
    <location>
        <begin position="1"/>
        <end position="21"/>
    </location>
</feature>